<evidence type="ECO:0000256" key="1">
    <source>
        <dbReference type="SAM" id="MobiDB-lite"/>
    </source>
</evidence>
<sequence length="109" mass="11328">MDGPGAARDGDPRRVQADALGATAEHEHGAARPFGEGRDDGAQRRDAVRDGDEHVVGVGHPEAVGDHTAPGAGGRAEAAAEAFTAWEVATQLRALLDARRGQRPFGLSR</sequence>
<dbReference type="AlphaFoldDB" id="A0A6F8YAE4"/>
<name>A0A6F8YAE4_9ACTN</name>
<gene>
    <name evidence="2" type="ORF">Psuf_003500</name>
</gene>
<dbReference type="RefSeq" id="WP_173153046.1">
    <property type="nucleotide sequence ID" value="NZ_AP022871.1"/>
</dbReference>
<reference evidence="2 3" key="2">
    <citation type="submission" date="2020-03" db="EMBL/GenBank/DDBJ databases">
        <authorList>
            <person name="Ichikawa N."/>
            <person name="Kimura A."/>
            <person name="Kitahashi Y."/>
            <person name="Uohara A."/>
        </authorList>
    </citation>
    <scope>NUCLEOTIDE SEQUENCE [LARGE SCALE GENOMIC DNA]</scope>
    <source>
        <strain evidence="2 3">NBRC 105367</strain>
    </source>
</reference>
<feature type="region of interest" description="Disordered" evidence="1">
    <location>
        <begin position="1"/>
        <end position="76"/>
    </location>
</feature>
<feature type="compositionally biased region" description="Basic and acidic residues" evidence="1">
    <location>
        <begin position="24"/>
        <end position="55"/>
    </location>
</feature>
<proteinExistence type="predicted"/>
<organism evidence="2 3">
    <name type="scientific">Phytohabitans suffuscus</name>
    <dbReference type="NCBI Taxonomy" id="624315"/>
    <lineage>
        <taxon>Bacteria</taxon>
        <taxon>Bacillati</taxon>
        <taxon>Actinomycetota</taxon>
        <taxon>Actinomycetes</taxon>
        <taxon>Micromonosporales</taxon>
        <taxon>Micromonosporaceae</taxon>
    </lineage>
</organism>
<accession>A0A6F8YAE4</accession>
<dbReference type="KEGG" id="psuu:Psuf_003500"/>
<dbReference type="EMBL" id="AP022871">
    <property type="protein sequence ID" value="BCB83037.1"/>
    <property type="molecule type" value="Genomic_DNA"/>
</dbReference>
<reference evidence="2 3" key="1">
    <citation type="submission" date="2020-03" db="EMBL/GenBank/DDBJ databases">
        <title>Whole genome shotgun sequence of Phytohabitans suffuscus NBRC 105367.</title>
        <authorList>
            <person name="Komaki H."/>
            <person name="Tamura T."/>
        </authorList>
    </citation>
    <scope>NUCLEOTIDE SEQUENCE [LARGE SCALE GENOMIC DNA]</scope>
    <source>
        <strain evidence="2 3">NBRC 105367</strain>
    </source>
</reference>
<keyword evidence="3" id="KW-1185">Reference proteome</keyword>
<evidence type="ECO:0000313" key="3">
    <source>
        <dbReference type="Proteomes" id="UP000503011"/>
    </source>
</evidence>
<evidence type="ECO:0000313" key="2">
    <source>
        <dbReference type="EMBL" id="BCB83037.1"/>
    </source>
</evidence>
<dbReference type="Proteomes" id="UP000503011">
    <property type="component" value="Chromosome"/>
</dbReference>
<protein>
    <submittedName>
        <fullName evidence="2">Uncharacterized protein</fullName>
    </submittedName>
</protein>